<dbReference type="RefSeq" id="WP_184432473.1">
    <property type="nucleotide sequence ID" value="NZ_JACIGI010000006.1"/>
</dbReference>
<proteinExistence type="predicted"/>
<dbReference type="InterPro" id="IPR045633">
    <property type="entry name" value="DUF6414"/>
</dbReference>
<reference evidence="1 2" key="1">
    <citation type="submission" date="2020-08" db="EMBL/GenBank/DDBJ databases">
        <title>Genome sequencing of Purple Non-Sulfur Bacteria from various extreme environments.</title>
        <authorList>
            <person name="Mayer M."/>
        </authorList>
    </citation>
    <scope>NUCLEOTIDE SEQUENCE [LARGE SCALE GENOMIC DNA]</scope>
    <source>
        <strain evidence="1 2">JA135</strain>
    </source>
</reference>
<dbReference type="Pfam" id="PF19952">
    <property type="entry name" value="DUF6414"/>
    <property type="match status" value="1"/>
</dbReference>
<evidence type="ECO:0000313" key="2">
    <source>
        <dbReference type="Proteomes" id="UP000555728"/>
    </source>
</evidence>
<name>A0A7W6RY40_9PROT</name>
<organism evidence="1 2">
    <name type="scientific">Roseospira goensis</name>
    <dbReference type="NCBI Taxonomy" id="391922"/>
    <lineage>
        <taxon>Bacteria</taxon>
        <taxon>Pseudomonadati</taxon>
        <taxon>Pseudomonadota</taxon>
        <taxon>Alphaproteobacteria</taxon>
        <taxon>Rhodospirillales</taxon>
        <taxon>Rhodospirillaceae</taxon>
        <taxon>Roseospira</taxon>
    </lineage>
</organism>
<gene>
    <name evidence="1" type="ORF">GGD88_001080</name>
</gene>
<accession>A0A7W6RY40</accession>
<keyword evidence="2" id="KW-1185">Reference proteome</keyword>
<evidence type="ECO:0000313" key="1">
    <source>
        <dbReference type="EMBL" id="MBB4285363.1"/>
    </source>
</evidence>
<protein>
    <submittedName>
        <fullName evidence="1">Uncharacterized protein</fullName>
    </submittedName>
</protein>
<dbReference type="Proteomes" id="UP000555728">
    <property type="component" value="Unassembled WGS sequence"/>
</dbReference>
<dbReference type="EMBL" id="JACIGI010000006">
    <property type="protein sequence ID" value="MBB4285363.1"/>
    <property type="molecule type" value="Genomic_DNA"/>
</dbReference>
<dbReference type="AlphaFoldDB" id="A0A7W6RY40"/>
<sequence length="296" mass="32245">MPDPTAQAHSTRAAAAGTAHVYDFLYHDAQRVASFLAQFDESGRGHRTQAEHEAATTTTEAKQAKVGGSLNIPVIATIEGGGETATSEAVAETLSQTYDPLWANALAFFRDLEARALLHDDVSRAAIGQFVSCTGPLTVVSTEHVQHAYQNKEQMEKQVGQIHPVTGEVKTKEAIDFDVYMFGAIRPQIQAYVYTAHGQVFSNLKPGGLITAPSHLTMNYGVTIEGTWTLIGIKDADPEGDLASVQQRLTALAQQHRESPFLLEAIQLLSRFRLMLGRPLTCYGVTPLALFRRIGR</sequence>
<comment type="caution">
    <text evidence="1">The sequence shown here is derived from an EMBL/GenBank/DDBJ whole genome shotgun (WGS) entry which is preliminary data.</text>
</comment>